<accession>A0A401NK02</accession>
<reference evidence="10 11" key="1">
    <citation type="journal article" date="2018" name="Nat. Ecol. Evol.">
        <title>Shark genomes provide insights into elasmobranch evolution and the origin of vertebrates.</title>
        <authorList>
            <person name="Hara Y"/>
            <person name="Yamaguchi K"/>
            <person name="Onimaru K"/>
            <person name="Kadota M"/>
            <person name="Koyanagi M"/>
            <person name="Keeley SD"/>
            <person name="Tatsumi K"/>
            <person name="Tanaka K"/>
            <person name="Motone F"/>
            <person name="Kageyama Y"/>
            <person name="Nozu R"/>
            <person name="Adachi N"/>
            <person name="Nishimura O"/>
            <person name="Nakagawa R"/>
            <person name="Tanegashima C"/>
            <person name="Kiyatake I"/>
            <person name="Matsumoto R"/>
            <person name="Murakumo K"/>
            <person name="Nishida K"/>
            <person name="Terakita A"/>
            <person name="Kuratani S"/>
            <person name="Sato K"/>
            <person name="Hyodo S Kuraku.S."/>
        </authorList>
    </citation>
    <scope>NUCLEOTIDE SEQUENCE [LARGE SCALE GENOMIC DNA]</scope>
</reference>
<evidence type="ECO:0000256" key="3">
    <source>
        <dbReference type="ARBA" id="ARBA00021814"/>
    </source>
</evidence>
<dbReference type="Pfam" id="PF14138">
    <property type="entry name" value="COX16"/>
    <property type="match status" value="1"/>
</dbReference>
<comment type="similarity">
    <text evidence="2">Belongs to the COX16 family.</text>
</comment>
<evidence type="ECO:0000256" key="6">
    <source>
        <dbReference type="ARBA" id="ARBA00022989"/>
    </source>
</evidence>
<keyword evidence="4" id="KW-0812">Transmembrane</keyword>
<sequence length="143" mass="16225">PSSNLWFDFLPQREESVARGASAYGAASLPPPPFTRSGVMGPLSRSRTLRFGLPMLLLIAGGSFGLREFAQVRYDVQKVKRKIDPVLEAQLNKNKNKTSIDSEYQKLQEQNLDDWVNIRGPRPWEDSRAHQEEQRKNLNASNT</sequence>
<evidence type="ECO:0000256" key="7">
    <source>
        <dbReference type="ARBA" id="ARBA00023128"/>
    </source>
</evidence>
<evidence type="ECO:0000256" key="1">
    <source>
        <dbReference type="ARBA" id="ARBA00004434"/>
    </source>
</evidence>
<dbReference type="OrthoDB" id="5516033at2759"/>
<dbReference type="EMBL" id="BFAA01002462">
    <property type="protein sequence ID" value="GCB61190.1"/>
    <property type="molecule type" value="Genomic_DNA"/>
</dbReference>
<evidence type="ECO:0000256" key="4">
    <source>
        <dbReference type="ARBA" id="ARBA00022692"/>
    </source>
</evidence>
<dbReference type="STRING" id="75743.A0A401NK02"/>
<dbReference type="PANTHER" id="PTHR17130">
    <property type="entry name" value="MITOCHONDRIAL OUTER MEMBRANE PROTEIN 25"/>
    <property type="match status" value="1"/>
</dbReference>
<dbReference type="GO" id="GO:0033617">
    <property type="term" value="P:mitochondrial respiratory chain complex IV assembly"/>
    <property type="evidence" value="ECO:0007669"/>
    <property type="project" value="TreeGrafter"/>
</dbReference>
<name>A0A401NK02_SCYTO</name>
<comment type="caution">
    <text evidence="10">The sequence shown here is derived from an EMBL/GenBank/DDBJ whole genome shotgun (WGS) entry which is preliminary data.</text>
</comment>
<feature type="non-terminal residue" evidence="10">
    <location>
        <position position="1"/>
    </location>
</feature>
<keyword evidence="7" id="KW-0496">Mitochondrion</keyword>
<dbReference type="OMA" id="PWEDNRE"/>
<dbReference type="AlphaFoldDB" id="A0A401NK02"/>
<dbReference type="GO" id="GO:0005743">
    <property type="term" value="C:mitochondrial inner membrane"/>
    <property type="evidence" value="ECO:0007669"/>
    <property type="project" value="UniProtKB-SubCell"/>
</dbReference>
<evidence type="ECO:0000313" key="10">
    <source>
        <dbReference type="EMBL" id="GCB61190.1"/>
    </source>
</evidence>
<proteinExistence type="inferred from homology"/>
<evidence type="ECO:0000256" key="8">
    <source>
        <dbReference type="ARBA" id="ARBA00023136"/>
    </source>
</evidence>
<feature type="compositionally biased region" description="Basic and acidic residues" evidence="9">
    <location>
        <begin position="122"/>
        <end position="136"/>
    </location>
</feature>
<evidence type="ECO:0000256" key="5">
    <source>
        <dbReference type="ARBA" id="ARBA00022792"/>
    </source>
</evidence>
<dbReference type="PANTHER" id="PTHR17130:SF14">
    <property type="entry name" value="CYTOCHROME C OXIDASE ASSEMBLY PROTEIN COX16 HOMOLOG, MITOCHONDRIAL"/>
    <property type="match status" value="1"/>
</dbReference>
<comment type="subcellular location">
    <subcellularLocation>
        <location evidence="1">Mitochondrion inner membrane</location>
        <topology evidence="1">Single-pass membrane protein</topology>
    </subcellularLocation>
</comment>
<keyword evidence="6" id="KW-1133">Transmembrane helix</keyword>
<keyword evidence="5" id="KW-0999">Mitochondrion inner membrane</keyword>
<evidence type="ECO:0000313" key="11">
    <source>
        <dbReference type="Proteomes" id="UP000288216"/>
    </source>
</evidence>
<feature type="region of interest" description="Disordered" evidence="9">
    <location>
        <begin position="122"/>
        <end position="143"/>
    </location>
</feature>
<evidence type="ECO:0000256" key="9">
    <source>
        <dbReference type="SAM" id="MobiDB-lite"/>
    </source>
</evidence>
<keyword evidence="8" id="KW-0472">Membrane</keyword>
<dbReference type="InterPro" id="IPR020164">
    <property type="entry name" value="Cyt_c_Oxase_assmbl_COX16"/>
</dbReference>
<protein>
    <recommendedName>
        <fullName evidence="3">Cytochrome c oxidase assembly protein COX16 homolog, mitochondrial</fullName>
    </recommendedName>
</protein>
<dbReference type="Proteomes" id="UP000288216">
    <property type="component" value="Unassembled WGS sequence"/>
</dbReference>
<gene>
    <name evidence="10" type="ORF">scyTo_0007001</name>
</gene>
<organism evidence="10 11">
    <name type="scientific">Scyliorhinus torazame</name>
    <name type="common">Cloudy catshark</name>
    <name type="synonym">Catulus torazame</name>
    <dbReference type="NCBI Taxonomy" id="75743"/>
    <lineage>
        <taxon>Eukaryota</taxon>
        <taxon>Metazoa</taxon>
        <taxon>Chordata</taxon>
        <taxon>Craniata</taxon>
        <taxon>Vertebrata</taxon>
        <taxon>Chondrichthyes</taxon>
        <taxon>Elasmobranchii</taxon>
        <taxon>Galeomorphii</taxon>
        <taxon>Galeoidea</taxon>
        <taxon>Carcharhiniformes</taxon>
        <taxon>Scyliorhinidae</taxon>
        <taxon>Scyliorhinus</taxon>
    </lineage>
</organism>
<keyword evidence="11" id="KW-1185">Reference proteome</keyword>
<evidence type="ECO:0000256" key="2">
    <source>
        <dbReference type="ARBA" id="ARBA00008370"/>
    </source>
</evidence>